<protein>
    <submittedName>
        <fullName evidence="1">Uncharacterized protein</fullName>
    </submittedName>
</protein>
<evidence type="ECO:0000313" key="1">
    <source>
        <dbReference type="EMBL" id="KMS64897.1"/>
    </source>
</evidence>
<keyword evidence="2" id="KW-1185">Reference proteome</keyword>
<evidence type="ECO:0000313" key="2">
    <source>
        <dbReference type="Proteomes" id="UP000035740"/>
    </source>
</evidence>
<dbReference type="AlphaFoldDB" id="A0A0J7YMS5"/>
<dbReference type="Proteomes" id="UP000035740">
    <property type="component" value="Unassembled WGS sequence"/>
</dbReference>
<dbReference type="EMBL" id="KQ119258">
    <property type="protein sequence ID" value="KMS64897.1"/>
    <property type="molecule type" value="Genomic_DNA"/>
</dbReference>
<name>A0A0J7YMS5_BETVV</name>
<feature type="non-terminal residue" evidence="1">
    <location>
        <position position="1"/>
    </location>
</feature>
<gene>
    <name evidence="1" type="ORF">BVRB_041540</name>
</gene>
<proteinExistence type="predicted"/>
<dbReference type="Gramene" id="KMS64897">
    <property type="protein sequence ID" value="KMS64897"/>
    <property type="gene ID" value="BVRB_041540"/>
</dbReference>
<accession>A0A0J7YMS5</accession>
<reference evidence="1 2" key="1">
    <citation type="journal article" date="2014" name="Nature">
        <title>The genome of the recently domesticated crop plant sugar beet (Beta vulgaris).</title>
        <authorList>
            <person name="Dohm J.C."/>
            <person name="Minoche A.E."/>
            <person name="Holtgrawe D."/>
            <person name="Capella-Gutierrez S."/>
            <person name="Zakrzewski F."/>
            <person name="Tafer H."/>
            <person name="Rupp O."/>
            <person name="Sorensen T.R."/>
            <person name="Stracke R."/>
            <person name="Reinhardt R."/>
            <person name="Goesmann A."/>
            <person name="Kraft T."/>
            <person name="Schulz B."/>
            <person name="Stadler P.F."/>
            <person name="Schmidt T."/>
            <person name="Gabaldon T."/>
            <person name="Lehrach H."/>
            <person name="Weisshaar B."/>
            <person name="Himmelbauer H."/>
        </authorList>
    </citation>
    <scope>NUCLEOTIDE SEQUENCE [LARGE SCALE GENOMIC DNA]</scope>
    <source>
        <tissue evidence="1">Taproot</tissue>
    </source>
</reference>
<sequence length="35" mass="4098">IKQAVVYRVALWVIGEYANDSRAIGNSWFFGHWRS</sequence>
<organism evidence="1 2">
    <name type="scientific">Beta vulgaris subsp. vulgaris</name>
    <name type="common">Beet</name>
    <dbReference type="NCBI Taxonomy" id="3555"/>
    <lineage>
        <taxon>Eukaryota</taxon>
        <taxon>Viridiplantae</taxon>
        <taxon>Streptophyta</taxon>
        <taxon>Embryophyta</taxon>
        <taxon>Tracheophyta</taxon>
        <taxon>Spermatophyta</taxon>
        <taxon>Magnoliopsida</taxon>
        <taxon>eudicotyledons</taxon>
        <taxon>Gunneridae</taxon>
        <taxon>Pentapetalae</taxon>
        <taxon>Caryophyllales</taxon>
        <taxon>Chenopodiaceae</taxon>
        <taxon>Betoideae</taxon>
        <taxon>Beta</taxon>
    </lineage>
</organism>